<keyword evidence="11" id="KW-1185">Reference proteome</keyword>
<comment type="function">
    <text evidence="7">Converts 2C-methyl-D-erythritol 2,4-cyclodiphosphate (ME-2,4cPP) into 1-hydroxy-2-methyl-2-(E)-butenyl 4-diphosphate.</text>
</comment>
<evidence type="ECO:0000256" key="2">
    <source>
        <dbReference type="ARBA" id="ARBA00022723"/>
    </source>
</evidence>
<dbReference type="InterPro" id="IPR004588">
    <property type="entry name" value="IspG_bac-typ"/>
</dbReference>
<feature type="binding site" evidence="7">
    <location>
        <position position="310"/>
    </location>
    <ligand>
        <name>[4Fe-4S] cluster</name>
        <dbReference type="ChEBI" id="CHEBI:49883"/>
    </ligand>
</feature>
<dbReference type="Proteomes" id="UP000256679">
    <property type="component" value="Unassembled WGS sequence"/>
</dbReference>
<evidence type="ECO:0000313" key="10">
    <source>
        <dbReference type="EMBL" id="RDW13681.1"/>
    </source>
</evidence>
<dbReference type="GO" id="GO:0016114">
    <property type="term" value="P:terpenoid biosynthetic process"/>
    <property type="evidence" value="ECO:0007669"/>
    <property type="project" value="InterPro"/>
</dbReference>
<feature type="binding site" evidence="7">
    <location>
        <position position="317"/>
    </location>
    <ligand>
        <name>[4Fe-4S] cluster</name>
        <dbReference type="ChEBI" id="CHEBI:49883"/>
    </ligand>
</feature>
<dbReference type="GO" id="GO:0019288">
    <property type="term" value="P:isopentenyl diphosphate biosynthetic process, methylerythritol 4-phosphate pathway"/>
    <property type="evidence" value="ECO:0007669"/>
    <property type="project" value="UniProtKB-UniRule"/>
</dbReference>
<dbReference type="InterPro" id="IPR036849">
    <property type="entry name" value="Enolase-like_C_sf"/>
</dbReference>
<dbReference type="NCBIfam" id="TIGR00612">
    <property type="entry name" value="ispG_gcpE"/>
    <property type="match status" value="1"/>
</dbReference>
<sequence length="374" mass="40114">MTHNPIRPWRNIDRRKSRRIMVGNVPVGGDAPISVQTMTNTDSSDVRATLDQIIRAADVGADIVRVSTPDEASTRALKEICRESPVPIVADIHFHYRRAIEAAEAGAACLRINPGNIGDAARVREVIRAARDHGCSIRIGVNAGSLERHLLEKYGEPCPDAMVESGLDHIRILQDNDFHEFKISVKASDVFLAAAAYQQLAEATDAPIHLGITEAGGLMSGTVKSAIGLGNLLWMGIGDTIRVSLSADPVEEVKVGFEILKSLGLRTRGVQIISCPSCARQGFDVIKTVEILEKRLEHIKTPMSLSIIGCVVNGPGEALMTDIGFTGGGAGAGMVYLAGKQNHKMTNDQMVDHIVELVEKRAAEIEAAPPAAAE</sequence>
<dbReference type="SUPFAM" id="SSF56014">
    <property type="entry name" value="Nitrite and sulphite reductase 4Fe-4S domain-like"/>
    <property type="match status" value="1"/>
</dbReference>
<dbReference type="InterPro" id="IPR058579">
    <property type="entry name" value="IspG_C"/>
</dbReference>
<dbReference type="HAMAP" id="MF_00159">
    <property type="entry name" value="IspG"/>
    <property type="match status" value="1"/>
</dbReference>
<dbReference type="UniPathway" id="UPA00056">
    <property type="reaction ID" value="UER00096"/>
</dbReference>
<name>A0A3D8PEI4_9RHOB</name>
<evidence type="ECO:0000259" key="9">
    <source>
        <dbReference type="Pfam" id="PF26540"/>
    </source>
</evidence>
<keyword evidence="4 7" id="KW-0408">Iron</keyword>
<dbReference type="NCBIfam" id="NF001540">
    <property type="entry name" value="PRK00366.1"/>
    <property type="match status" value="1"/>
</dbReference>
<evidence type="ECO:0000256" key="7">
    <source>
        <dbReference type="HAMAP-Rule" id="MF_00159"/>
    </source>
</evidence>
<evidence type="ECO:0000256" key="3">
    <source>
        <dbReference type="ARBA" id="ARBA00023002"/>
    </source>
</evidence>
<dbReference type="GO" id="GO:0046429">
    <property type="term" value="F:4-hydroxy-3-methylbut-2-en-1-yl diphosphate synthase activity (ferredoxin)"/>
    <property type="evidence" value="ECO:0007669"/>
    <property type="project" value="UniProtKB-UniRule"/>
</dbReference>
<dbReference type="Gene3D" id="3.30.413.10">
    <property type="entry name" value="Sulfite Reductase Hemoprotein, domain 1"/>
    <property type="match status" value="1"/>
</dbReference>
<keyword evidence="5 7" id="KW-0411">Iron-sulfur</keyword>
<dbReference type="GO" id="GO:0005506">
    <property type="term" value="F:iron ion binding"/>
    <property type="evidence" value="ECO:0007669"/>
    <property type="project" value="InterPro"/>
</dbReference>
<dbReference type="InterPro" id="IPR011005">
    <property type="entry name" value="Dihydropteroate_synth-like_sf"/>
</dbReference>
<feature type="binding site" evidence="7">
    <location>
        <position position="275"/>
    </location>
    <ligand>
        <name>[4Fe-4S] cluster</name>
        <dbReference type="ChEBI" id="CHEBI:49883"/>
    </ligand>
</feature>
<dbReference type="GO" id="GO:0141197">
    <property type="term" value="F:4-hydroxy-3-methylbut-2-enyl-diphosphate synthase activity (flavodoxin)"/>
    <property type="evidence" value="ECO:0007669"/>
    <property type="project" value="UniProtKB-EC"/>
</dbReference>
<proteinExistence type="inferred from homology"/>
<comment type="caution">
    <text evidence="10">The sequence shown here is derived from an EMBL/GenBank/DDBJ whole genome shotgun (WGS) entry which is preliminary data.</text>
</comment>
<dbReference type="Pfam" id="PF04551">
    <property type="entry name" value="GcpE"/>
    <property type="match status" value="1"/>
</dbReference>
<feature type="domain" description="IspG TIM-barrel" evidence="8">
    <location>
        <begin position="18"/>
        <end position="256"/>
    </location>
</feature>
<dbReference type="AlphaFoldDB" id="A0A3D8PEI4"/>
<comment type="pathway">
    <text evidence="7">Isoprenoid biosynthesis; isopentenyl diphosphate biosynthesis via DXP pathway; isopentenyl diphosphate from 1-deoxy-D-xylulose 5-phosphate: step 5/6.</text>
</comment>
<dbReference type="SUPFAM" id="SSF51604">
    <property type="entry name" value="Enolase C-terminal domain-like"/>
    <property type="match status" value="1"/>
</dbReference>
<feature type="binding site" evidence="7">
    <location>
        <position position="278"/>
    </location>
    <ligand>
        <name>[4Fe-4S] cluster</name>
        <dbReference type="ChEBI" id="CHEBI:49883"/>
    </ligand>
</feature>
<dbReference type="GO" id="GO:0051539">
    <property type="term" value="F:4 iron, 4 sulfur cluster binding"/>
    <property type="evidence" value="ECO:0007669"/>
    <property type="project" value="UniProtKB-UniRule"/>
</dbReference>
<dbReference type="InterPro" id="IPR016425">
    <property type="entry name" value="IspG_bac"/>
</dbReference>
<comment type="catalytic activity">
    <reaction evidence="7">
        <text>(2E)-4-hydroxy-3-methylbut-2-enyl diphosphate + oxidized [flavodoxin] + H2O + 2 H(+) = 2-C-methyl-D-erythritol 2,4-cyclic diphosphate + reduced [flavodoxin]</text>
        <dbReference type="Rhea" id="RHEA:43604"/>
        <dbReference type="Rhea" id="RHEA-COMP:10622"/>
        <dbReference type="Rhea" id="RHEA-COMP:10623"/>
        <dbReference type="ChEBI" id="CHEBI:15377"/>
        <dbReference type="ChEBI" id="CHEBI:15378"/>
        <dbReference type="ChEBI" id="CHEBI:57618"/>
        <dbReference type="ChEBI" id="CHEBI:58210"/>
        <dbReference type="ChEBI" id="CHEBI:58483"/>
        <dbReference type="ChEBI" id="CHEBI:128753"/>
        <dbReference type="EC" id="1.17.7.3"/>
    </reaction>
</comment>
<evidence type="ECO:0000256" key="5">
    <source>
        <dbReference type="ARBA" id="ARBA00023014"/>
    </source>
</evidence>
<keyword evidence="2 7" id="KW-0479">Metal-binding</keyword>
<dbReference type="PANTHER" id="PTHR30454:SF0">
    <property type="entry name" value="4-HYDROXY-3-METHYLBUT-2-EN-1-YL DIPHOSPHATE SYNTHASE (FERREDOXIN), CHLOROPLASTIC"/>
    <property type="match status" value="1"/>
</dbReference>
<dbReference type="InterPro" id="IPR058578">
    <property type="entry name" value="IspG_TIM"/>
</dbReference>
<keyword evidence="3 7" id="KW-0560">Oxidoreductase</keyword>
<dbReference type="PANTHER" id="PTHR30454">
    <property type="entry name" value="4-HYDROXY-3-METHYLBUT-2-EN-1-YL DIPHOSPHATE SYNTHASE"/>
    <property type="match status" value="1"/>
</dbReference>
<dbReference type="EMBL" id="QFCQ01000026">
    <property type="protein sequence ID" value="RDW13681.1"/>
    <property type="molecule type" value="Genomic_DNA"/>
</dbReference>
<reference evidence="10 11" key="1">
    <citation type="submission" date="2018-05" db="EMBL/GenBank/DDBJ databases">
        <title>Whole genome sequencing of Paracoccus thiocyanatus SST.</title>
        <authorList>
            <person name="Ghosh W."/>
            <person name="Rameez M.J."/>
            <person name="Roy C."/>
        </authorList>
    </citation>
    <scope>NUCLEOTIDE SEQUENCE [LARGE SCALE GENOMIC DNA]</scope>
    <source>
        <strain evidence="10 11">SST</strain>
    </source>
</reference>
<feature type="domain" description="IspG C-terminal" evidence="9">
    <location>
        <begin position="271"/>
        <end position="360"/>
    </location>
</feature>
<comment type="similarity">
    <text evidence="7">Belongs to the IspG family.</text>
</comment>
<dbReference type="RefSeq" id="WP_115755302.1">
    <property type="nucleotide sequence ID" value="NZ_QFCQ01000026.1"/>
</dbReference>
<evidence type="ECO:0000256" key="1">
    <source>
        <dbReference type="ARBA" id="ARBA00022485"/>
    </source>
</evidence>
<keyword evidence="1 7" id="KW-0004">4Fe-4S</keyword>
<dbReference type="EC" id="1.17.7.3" evidence="7"/>
<dbReference type="FunFam" id="3.20.20.20:FF:000001">
    <property type="entry name" value="4-hydroxy-3-methylbut-2-en-1-yl diphosphate synthase (flavodoxin)"/>
    <property type="match status" value="1"/>
</dbReference>
<dbReference type="PIRSF" id="PIRSF004640">
    <property type="entry name" value="IspG"/>
    <property type="match status" value="1"/>
</dbReference>
<dbReference type="Gene3D" id="3.20.20.20">
    <property type="entry name" value="Dihydropteroate synthase-like"/>
    <property type="match status" value="1"/>
</dbReference>
<protein>
    <recommendedName>
        <fullName evidence="7">4-hydroxy-3-methylbut-2-en-1-yl diphosphate synthase (flavodoxin)</fullName>
        <ecNumber evidence="7">1.17.7.3</ecNumber>
    </recommendedName>
    <alternativeName>
        <fullName evidence="7">1-hydroxy-2-methyl-2-(E)-butenyl 4-diphosphate synthase</fullName>
    </alternativeName>
</protein>
<gene>
    <name evidence="7" type="primary">ispG</name>
    <name evidence="10" type="ORF">DIE28_06725</name>
</gene>
<keyword evidence="6 7" id="KW-0414">Isoprene biosynthesis</keyword>
<dbReference type="Pfam" id="PF26540">
    <property type="entry name" value="GcpE_C"/>
    <property type="match status" value="1"/>
</dbReference>
<organism evidence="10 11">
    <name type="scientific">Paracoccus thiocyanatus</name>
    <dbReference type="NCBI Taxonomy" id="34006"/>
    <lineage>
        <taxon>Bacteria</taxon>
        <taxon>Pseudomonadati</taxon>
        <taxon>Pseudomonadota</taxon>
        <taxon>Alphaproteobacteria</taxon>
        <taxon>Rhodobacterales</taxon>
        <taxon>Paracoccaceae</taxon>
        <taxon>Paracoccus</taxon>
    </lineage>
</organism>
<accession>A0A3D8PEI4</accession>
<dbReference type="InterPro" id="IPR045854">
    <property type="entry name" value="NO2/SO3_Rdtase_4Fe4S_sf"/>
</dbReference>
<evidence type="ECO:0000313" key="11">
    <source>
        <dbReference type="Proteomes" id="UP000256679"/>
    </source>
</evidence>
<comment type="cofactor">
    <cofactor evidence="7">
        <name>[4Fe-4S] cluster</name>
        <dbReference type="ChEBI" id="CHEBI:49883"/>
    </cofactor>
    <text evidence="7">Binds 1 [4Fe-4S] cluster.</text>
</comment>
<evidence type="ECO:0000256" key="4">
    <source>
        <dbReference type="ARBA" id="ARBA00023004"/>
    </source>
</evidence>
<evidence type="ECO:0000256" key="6">
    <source>
        <dbReference type="ARBA" id="ARBA00023229"/>
    </source>
</evidence>
<evidence type="ECO:0000259" key="8">
    <source>
        <dbReference type="Pfam" id="PF04551"/>
    </source>
</evidence>